<gene>
    <name evidence="8" type="ORF">CDG81_22000</name>
</gene>
<organism evidence="8 9">
    <name type="scientific">Actinopolyspora erythraea</name>
    <dbReference type="NCBI Taxonomy" id="414996"/>
    <lineage>
        <taxon>Bacteria</taxon>
        <taxon>Bacillati</taxon>
        <taxon>Actinomycetota</taxon>
        <taxon>Actinomycetes</taxon>
        <taxon>Actinopolysporales</taxon>
        <taxon>Actinopolysporaceae</taxon>
        <taxon>Actinopolyspora</taxon>
    </lineage>
</organism>
<evidence type="ECO:0000256" key="4">
    <source>
        <dbReference type="ARBA" id="ARBA00023134"/>
    </source>
</evidence>
<dbReference type="InterPro" id="IPR045063">
    <property type="entry name" value="Dynamin_N"/>
</dbReference>
<keyword evidence="4" id="KW-0342">GTP-binding</keyword>
<feature type="region of interest" description="Disordered" evidence="6">
    <location>
        <begin position="25"/>
        <end position="77"/>
    </location>
</feature>
<comment type="subcellular location">
    <subcellularLocation>
        <location evidence="1">Membrane</location>
    </subcellularLocation>
</comment>
<dbReference type="AlphaFoldDB" id="A0A223RX97"/>
<dbReference type="InterPro" id="IPR027417">
    <property type="entry name" value="P-loop_NTPase"/>
</dbReference>
<evidence type="ECO:0000256" key="5">
    <source>
        <dbReference type="ARBA" id="ARBA00023136"/>
    </source>
</evidence>
<accession>A0A223RX97</accession>
<feature type="compositionally biased region" description="Polar residues" evidence="6">
    <location>
        <begin position="55"/>
        <end position="65"/>
    </location>
</feature>
<evidence type="ECO:0000259" key="7">
    <source>
        <dbReference type="Pfam" id="PF00350"/>
    </source>
</evidence>
<proteinExistence type="predicted"/>
<dbReference type="InterPro" id="IPR027094">
    <property type="entry name" value="Mitofusin_fam"/>
</dbReference>
<dbReference type="OrthoDB" id="4379468at2"/>
<dbReference type="PANTHER" id="PTHR10465:SF0">
    <property type="entry name" value="SARCALUMENIN"/>
    <property type="match status" value="1"/>
</dbReference>
<dbReference type="KEGG" id="aey:CDG81_22000"/>
<dbReference type="GO" id="GO:0016020">
    <property type="term" value="C:membrane"/>
    <property type="evidence" value="ECO:0007669"/>
    <property type="project" value="UniProtKB-SubCell"/>
</dbReference>
<dbReference type="Pfam" id="PF00350">
    <property type="entry name" value="Dynamin_N"/>
    <property type="match status" value="1"/>
</dbReference>
<dbReference type="Proteomes" id="UP000215043">
    <property type="component" value="Chromosome"/>
</dbReference>
<dbReference type="EMBL" id="CP022752">
    <property type="protein sequence ID" value="ASU80503.1"/>
    <property type="molecule type" value="Genomic_DNA"/>
</dbReference>
<protein>
    <submittedName>
        <fullName evidence="8">GTPase</fullName>
    </submittedName>
</protein>
<evidence type="ECO:0000256" key="3">
    <source>
        <dbReference type="ARBA" id="ARBA00022801"/>
    </source>
</evidence>
<dbReference type="GO" id="GO:0005525">
    <property type="term" value="F:GTP binding"/>
    <property type="evidence" value="ECO:0007669"/>
    <property type="project" value="UniProtKB-KW"/>
</dbReference>
<reference evidence="8 9" key="1">
    <citation type="submission" date="2017-08" db="EMBL/GenBank/DDBJ databases">
        <title>The complete genome sequence of moderately halophilic actinomycete Actinopolyspora erythraea YIM 90600, the producer of novel erythromycin, novel actinopolysporins A-C and tubercidin.</title>
        <authorList>
            <person name="Yin M."/>
            <person name="Tang S."/>
        </authorList>
    </citation>
    <scope>NUCLEOTIDE SEQUENCE [LARGE SCALE GENOMIC DNA]</scope>
    <source>
        <strain evidence="8 9">YIM 90600</strain>
    </source>
</reference>
<keyword evidence="3" id="KW-0378">Hydrolase</keyword>
<dbReference type="GO" id="GO:0003924">
    <property type="term" value="F:GTPase activity"/>
    <property type="evidence" value="ECO:0007669"/>
    <property type="project" value="InterPro"/>
</dbReference>
<name>A0A223RX97_9ACTN</name>
<dbReference type="PANTHER" id="PTHR10465">
    <property type="entry name" value="TRANSMEMBRANE GTPASE FZO1"/>
    <property type="match status" value="1"/>
</dbReference>
<evidence type="ECO:0000256" key="2">
    <source>
        <dbReference type="ARBA" id="ARBA00022741"/>
    </source>
</evidence>
<dbReference type="Gene3D" id="3.40.50.300">
    <property type="entry name" value="P-loop containing nucleotide triphosphate hydrolases"/>
    <property type="match status" value="1"/>
</dbReference>
<keyword evidence="2" id="KW-0547">Nucleotide-binding</keyword>
<evidence type="ECO:0000256" key="1">
    <source>
        <dbReference type="ARBA" id="ARBA00004370"/>
    </source>
</evidence>
<keyword evidence="5" id="KW-0472">Membrane</keyword>
<feature type="domain" description="Dynamin N-terminal" evidence="7">
    <location>
        <begin position="118"/>
        <end position="268"/>
    </location>
</feature>
<sequence>MLCQVSGRSPRSGVEFEVILEGQSVDRDPGVSPEAVRLRSEPPRGRRGVGRYTTAARSGGTTPTAHPTGRSPLTTRRIRGPLSGAVARLCTELRGGVGATAASGLDEVLHRLGEPLQLAVVGRIKSGKSTLVNALIGRNVAPTDVGECTRVVTRFRYGTVDRVEVVLRDGDRRSLPFTPEGAIPAELGVERERVSHLEVYLTNEVLRDLTVIDTPGLGSTDDSSVSRTEVVLGGSGGEPDDRLDPVSRSAVARAEAVLYVVTQSVRADDRHALSSFGAATGDRPAGPVNALAVLNKVDTVEPESVREGDGTVWNSAELLAGRQARQLKPRVADVLPVIGLLAETAETGVFTASDAEALRRLAELDAGTRQTMLISADLFTSWECDVPSGTRTRLLELLDLYGVRRALEAVDADPGITAGGLRRVLHESSGLSEVSRGLDTIFRSRADGIKAAAGLASVAAVAQRSGDPAERGRIHDAVEALLAQPGAHQLRLLEALTLVSAGEVKLPPDLLDEVLRLGSSDNPAERLGMLDGSPERMVEFALERANWWRSFASLGSTPAQSRVAHVVHRAYFLLWQQLRGGPNARR</sequence>
<evidence type="ECO:0000313" key="9">
    <source>
        <dbReference type="Proteomes" id="UP000215043"/>
    </source>
</evidence>
<dbReference type="SUPFAM" id="SSF52540">
    <property type="entry name" value="P-loop containing nucleoside triphosphate hydrolases"/>
    <property type="match status" value="1"/>
</dbReference>
<evidence type="ECO:0000313" key="8">
    <source>
        <dbReference type="EMBL" id="ASU80503.1"/>
    </source>
</evidence>
<evidence type="ECO:0000256" key="6">
    <source>
        <dbReference type="SAM" id="MobiDB-lite"/>
    </source>
</evidence>